<feature type="region of interest" description="Disordered" evidence="1">
    <location>
        <begin position="66"/>
        <end position="91"/>
    </location>
</feature>
<feature type="compositionally biased region" description="Polar residues" evidence="1">
    <location>
        <begin position="68"/>
        <end position="77"/>
    </location>
</feature>
<evidence type="ECO:0000256" key="1">
    <source>
        <dbReference type="SAM" id="MobiDB-lite"/>
    </source>
</evidence>
<feature type="compositionally biased region" description="Basic and acidic residues" evidence="1">
    <location>
        <begin position="78"/>
        <end position="91"/>
    </location>
</feature>
<feature type="compositionally biased region" description="Basic and acidic residues" evidence="1">
    <location>
        <begin position="164"/>
        <end position="174"/>
    </location>
</feature>
<keyword evidence="3" id="KW-1185">Reference proteome</keyword>
<comment type="caution">
    <text evidence="2">The sequence shown here is derived from an EMBL/GenBank/DDBJ whole genome shotgun (WGS) entry which is preliminary data.</text>
</comment>
<accession>A0AAV5EDI8</accession>
<protein>
    <submittedName>
        <fullName evidence="2">Uncharacterized protein</fullName>
    </submittedName>
</protein>
<dbReference type="AlphaFoldDB" id="A0AAV5EDI8"/>
<feature type="region of interest" description="Disordered" evidence="1">
    <location>
        <begin position="150"/>
        <end position="183"/>
    </location>
</feature>
<name>A0AAV5EDI8_ELECO</name>
<evidence type="ECO:0000313" key="2">
    <source>
        <dbReference type="EMBL" id="GJN20569.1"/>
    </source>
</evidence>
<sequence>MGSLCCVAARPHGTSTASREWSSIGRSDPHWRANAGFSSPISRRWEYQINSEGLSYGSHGDSGAAANYGSSLSSNSKEPSRSWERSELPHDHRYSTSDGAISYFNSPDINFQNHHIMLPITHDSGIDEYMRGWLRRPSIWKGAAALASWRRSGEKKRQQRRGKERQQGRSEGRGRSCGGGGTLRAGTELLRWQERSAAAWEGVAAVGENGGTLQRV</sequence>
<dbReference type="EMBL" id="BQKI01000075">
    <property type="protein sequence ID" value="GJN20569.1"/>
    <property type="molecule type" value="Genomic_DNA"/>
</dbReference>
<evidence type="ECO:0000313" key="3">
    <source>
        <dbReference type="Proteomes" id="UP001054889"/>
    </source>
</evidence>
<reference evidence="2" key="2">
    <citation type="submission" date="2021-12" db="EMBL/GenBank/DDBJ databases">
        <title>Resequencing data analysis of finger millet.</title>
        <authorList>
            <person name="Hatakeyama M."/>
            <person name="Aluri S."/>
            <person name="Balachadran M.T."/>
            <person name="Sivarajan S.R."/>
            <person name="Poveda L."/>
            <person name="Shimizu-Inatsugi R."/>
            <person name="Schlapbach R."/>
            <person name="Sreeman S.M."/>
            <person name="Shimizu K.K."/>
        </authorList>
    </citation>
    <scope>NUCLEOTIDE SEQUENCE</scope>
</reference>
<organism evidence="2 3">
    <name type="scientific">Eleusine coracana subsp. coracana</name>
    <dbReference type="NCBI Taxonomy" id="191504"/>
    <lineage>
        <taxon>Eukaryota</taxon>
        <taxon>Viridiplantae</taxon>
        <taxon>Streptophyta</taxon>
        <taxon>Embryophyta</taxon>
        <taxon>Tracheophyta</taxon>
        <taxon>Spermatophyta</taxon>
        <taxon>Magnoliopsida</taxon>
        <taxon>Liliopsida</taxon>
        <taxon>Poales</taxon>
        <taxon>Poaceae</taxon>
        <taxon>PACMAD clade</taxon>
        <taxon>Chloridoideae</taxon>
        <taxon>Cynodonteae</taxon>
        <taxon>Eleusininae</taxon>
        <taxon>Eleusine</taxon>
    </lineage>
</organism>
<reference evidence="2" key="1">
    <citation type="journal article" date="2018" name="DNA Res.">
        <title>Multiple hybrid de novo genome assembly of finger millet, an orphan allotetraploid crop.</title>
        <authorList>
            <person name="Hatakeyama M."/>
            <person name="Aluri S."/>
            <person name="Balachadran M.T."/>
            <person name="Sivarajan S.R."/>
            <person name="Patrignani A."/>
            <person name="Gruter S."/>
            <person name="Poveda L."/>
            <person name="Shimizu-Inatsugi R."/>
            <person name="Baeten J."/>
            <person name="Francoijs K.J."/>
            <person name="Nataraja K.N."/>
            <person name="Reddy Y.A.N."/>
            <person name="Phadnis S."/>
            <person name="Ravikumar R.L."/>
            <person name="Schlapbach R."/>
            <person name="Sreeman S.M."/>
            <person name="Shimizu K.K."/>
        </authorList>
    </citation>
    <scope>NUCLEOTIDE SEQUENCE</scope>
</reference>
<dbReference type="Proteomes" id="UP001054889">
    <property type="component" value="Unassembled WGS sequence"/>
</dbReference>
<proteinExistence type="predicted"/>
<gene>
    <name evidence="2" type="primary">gb07961</name>
    <name evidence="2" type="ORF">PR202_gb07961</name>
</gene>